<dbReference type="Gene3D" id="1.20.140.10">
    <property type="entry name" value="Butyryl-CoA Dehydrogenase, subunit A, domain 3"/>
    <property type="match status" value="1"/>
</dbReference>
<feature type="compositionally biased region" description="Basic and acidic residues" evidence="2">
    <location>
        <begin position="121"/>
        <end position="134"/>
    </location>
</feature>
<name>A0A0C2G7C0_9ACTN</name>
<protein>
    <recommendedName>
        <fullName evidence="3">Acyl-CoA dehydrogenase/oxidase C-terminal domain-containing protein</fullName>
    </recommendedName>
</protein>
<organism evidence="4 5">
    <name type="scientific">Streptomonospora alba</name>
    <dbReference type="NCBI Taxonomy" id="183763"/>
    <lineage>
        <taxon>Bacteria</taxon>
        <taxon>Bacillati</taxon>
        <taxon>Actinomycetota</taxon>
        <taxon>Actinomycetes</taxon>
        <taxon>Streptosporangiales</taxon>
        <taxon>Nocardiopsidaceae</taxon>
        <taxon>Streptomonospora</taxon>
    </lineage>
</organism>
<dbReference type="SUPFAM" id="SSF47203">
    <property type="entry name" value="Acyl-CoA dehydrogenase C-terminal domain-like"/>
    <property type="match status" value="1"/>
</dbReference>
<feature type="region of interest" description="Disordered" evidence="2">
    <location>
        <begin position="121"/>
        <end position="147"/>
    </location>
</feature>
<dbReference type="Proteomes" id="UP000031675">
    <property type="component" value="Unassembled WGS sequence"/>
</dbReference>
<feature type="region of interest" description="Disordered" evidence="2">
    <location>
        <begin position="28"/>
        <end position="50"/>
    </location>
</feature>
<dbReference type="STRING" id="183763.LP52_08740"/>
<keyword evidence="1" id="KW-0285">Flavoprotein</keyword>
<dbReference type="InterPro" id="IPR036250">
    <property type="entry name" value="AcylCo_DH-like_C"/>
</dbReference>
<evidence type="ECO:0000313" key="4">
    <source>
        <dbReference type="EMBL" id="KIH99203.1"/>
    </source>
</evidence>
<evidence type="ECO:0000256" key="2">
    <source>
        <dbReference type="SAM" id="MobiDB-lite"/>
    </source>
</evidence>
<accession>A0A0C2G7C0</accession>
<evidence type="ECO:0000313" key="5">
    <source>
        <dbReference type="Proteomes" id="UP000031675"/>
    </source>
</evidence>
<evidence type="ECO:0000259" key="3">
    <source>
        <dbReference type="Pfam" id="PF00441"/>
    </source>
</evidence>
<dbReference type="RefSeq" id="WP_040272300.1">
    <property type="nucleotide sequence ID" value="NZ_JROO01000014.1"/>
</dbReference>
<feature type="compositionally biased region" description="Low complexity" evidence="2">
    <location>
        <begin position="36"/>
        <end position="50"/>
    </location>
</feature>
<dbReference type="AlphaFoldDB" id="A0A0C2G7C0"/>
<dbReference type="GO" id="GO:0016627">
    <property type="term" value="F:oxidoreductase activity, acting on the CH-CH group of donors"/>
    <property type="evidence" value="ECO:0007669"/>
    <property type="project" value="InterPro"/>
</dbReference>
<gene>
    <name evidence="4" type="ORF">LP52_08740</name>
</gene>
<reference evidence="5" key="1">
    <citation type="journal article" date="2015" name="Chem. Biol.">
        <title>Structure, bioactivity, and resistance mechanism of streptomonomicin, an unusual lasso Peptide from an understudied halophilic actinomycete.</title>
        <authorList>
            <person name="Metelev M."/>
            <person name="Tietz J.I."/>
            <person name="Melby J.O."/>
            <person name="Blair P.M."/>
            <person name="Zhu L."/>
            <person name="Livnat I."/>
            <person name="Severinov K."/>
            <person name="Mitchell D.A."/>
        </authorList>
    </citation>
    <scope>NUCLEOTIDE SEQUENCE [LARGE SCALE GENOMIC DNA]</scope>
    <source>
        <strain evidence="5">YIM 90003</strain>
    </source>
</reference>
<sequence length="378" mass="39492">MNAPTTGAAAAAPRAEATRVERMERLLGAPHDPANPLGFPAIAAAGPGSPAQGWETVLDPAERVALFVPPDLGGGFCGVAELIARLRPVYRRDPATGRAFAGPALARAPLLWDEAAPRESRLQAARELRSERPAPQEPPRTGPGHPAGLVRAAMAMAAMDTALRLTLDFARDRRLYHGTVTDLPHARAALADAFARLLRADALVAAAARARPEGNAAPTACADAAALTDAAQTAVSTVLRPAVEDLGVVLGARSYLHEGRHAAFARIYAEVDALDPGRDPSVGRLLLRRLQTTDAQAPVGGALSALADAPLWVGDPQADRAVRACAGLMARTAAAARPVTEAAPAGAAAEEREAFFTELADRFADSRSFTTERSPLLW</sequence>
<evidence type="ECO:0000256" key="1">
    <source>
        <dbReference type="ARBA" id="ARBA00022630"/>
    </source>
</evidence>
<dbReference type="EMBL" id="JROO01000014">
    <property type="protein sequence ID" value="KIH99203.1"/>
    <property type="molecule type" value="Genomic_DNA"/>
</dbReference>
<dbReference type="Pfam" id="PF00441">
    <property type="entry name" value="Acyl-CoA_dh_1"/>
    <property type="match status" value="1"/>
</dbReference>
<dbReference type="OrthoDB" id="3666321at2"/>
<feature type="domain" description="Acyl-CoA dehydrogenase/oxidase C-terminal" evidence="3">
    <location>
        <begin position="151"/>
        <end position="272"/>
    </location>
</feature>
<dbReference type="InterPro" id="IPR009075">
    <property type="entry name" value="AcylCo_DH/oxidase_C"/>
</dbReference>
<comment type="caution">
    <text evidence="4">The sequence shown here is derived from an EMBL/GenBank/DDBJ whole genome shotgun (WGS) entry which is preliminary data.</text>
</comment>
<proteinExistence type="predicted"/>
<keyword evidence="5" id="KW-1185">Reference proteome</keyword>